<sequence>MKLFKYLTYSSLLALLASCASDDNTYTRSESREPNMNIPGGSGPLYGDGDTIDNGLPPIEDGTFVNDSDIGAVLNNSEHGTPVAHDIEPVYFAFDSAAVRSAEDAKIQAIAEFLTSNPSFTLVIGGHCDERGSDEYNRTLSEKRALSVKESLLSASPDLEMRIETVAYGEEKPAVVGADSQSYAKNRRAEFEVYDAN</sequence>
<keyword evidence="2 4" id="KW-0472">Membrane</keyword>
<dbReference type="InterPro" id="IPR050330">
    <property type="entry name" value="Bact_OuterMem_StrucFunc"/>
</dbReference>
<evidence type="ECO:0000259" key="7">
    <source>
        <dbReference type="PROSITE" id="PS51123"/>
    </source>
</evidence>
<dbReference type="PROSITE" id="PS51257">
    <property type="entry name" value="PROKAR_LIPOPROTEIN"/>
    <property type="match status" value="1"/>
</dbReference>
<feature type="domain" description="OmpA-like" evidence="7">
    <location>
        <begin position="79"/>
        <end position="197"/>
    </location>
</feature>
<dbReference type="PANTHER" id="PTHR30329">
    <property type="entry name" value="STATOR ELEMENT OF FLAGELLAR MOTOR COMPLEX"/>
    <property type="match status" value="1"/>
</dbReference>
<evidence type="ECO:0000313" key="9">
    <source>
        <dbReference type="Proteomes" id="UP000004947"/>
    </source>
</evidence>
<dbReference type="SUPFAM" id="SSF103088">
    <property type="entry name" value="OmpA-like"/>
    <property type="match status" value="1"/>
</dbReference>
<dbReference type="Pfam" id="PF00691">
    <property type="entry name" value="OmpA"/>
    <property type="match status" value="1"/>
</dbReference>
<dbReference type="InterPro" id="IPR036737">
    <property type="entry name" value="OmpA-like_sf"/>
</dbReference>
<accession>A6DMH2</accession>
<organism evidence="8 9">
    <name type="scientific">Lentisphaera araneosa HTCC2155</name>
    <dbReference type="NCBI Taxonomy" id="313628"/>
    <lineage>
        <taxon>Bacteria</taxon>
        <taxon>Pseudomonadati</taxon>
        <taxon>Lentisphaerota</taxon>
        <taxon>Lentisphaeria</taxon>
        <taxon>Lentisphaerales</taxon>
        <taxon>Lentisphaeraceae</taxon>
        <taxon>Lentisphaera</taxon>
    </lineage>
</organism>
<comment type="caution">
    <text evidence="8">The sequence shown here is derived from an EMBL/GenBank/DDBJ whole genome shotgun (WGS) entry which is preliminary data.</text>
</comment>
<dbReference type="PROSITE" id="PS51123">
    <property type="entry name" value="OMPA_2"/>
    <property type="match status" value="1"/>
</dbReference>
<comment type="subcellular location">
    <subcellularLocation>
        <location evidence="1">Cell outer membrane</location>
    </subcellularLocation>
</comment>
<evidence type="ECO:0000256" key="3">
    <source>
        <dbReference type="ARBA" id="ARBA00023237"/>
    </source>
</evidence>
<evidence type="ECO:0000256" key="1">
    <source>
        <dbReference type="ARBA" id="ARBA00004442"/>
    </source>
</evidence>
<keyword evidence="6" id="KW-0732">Signal</keyword>
<dbReference type="EMBL" id="ABCK01000011">
    <property type="protein sequence ID" value="EDM27162.1"/>
    <property type="molecule type" value="Genomic_DNA"/>
</dbReference>
<feature type="region of interest" description="Disordered" evidence="5">
    <location>
        <begin position="24"/>
        <end position="58"/>
    </location>
</feature>
<dbReference type="Proteomes" id="UP000004947">
    <property type="component" value="Unassembled WGS sequence"/>
</dbReference>
<dbReference type="AlphaFoldDB" id="A6DMH2"/>
<dbReference type="PRINTS" id="PR01021">
    <property type="entry name" value="OMPADOMAIN"/>
</dbReference>
<reference evidence="8 9" key="1">
    <citation type="journal article" date="2010" name="J. Bacteriol.">
        <title>Genome sequence of Lentisphaera araneosa HTCC2155T, the type species of the order Lentisphaerales in the phylum Lentisphaerae.</title>
        <authorList>
            <person name="Thrash J.C."/>
            <person name="Cho J.C."/>
            <person name="Vergin K.L."/>
            <person name="Morris R.M."/>
            <person name="Giovannoni S.J."/>
        </authorList>
    </citation>
    <scope>NUCLEOTIDE SEQUENCE [LARGE SCALE GENOMIC DNA]</scope>
    <source>
        <strain evidence="8 9">HTCC2155</strain>
    </source>
</reference>
<dbReference type="CDD" id="cd07185">
    <property type="entry name" value="OmpA_C-like"/>
    <property type="match status" value="1"/>
</dbReference>
<keyword evidence="3" id="KW-0998">Cell outer membrane</keyword>
<keyword evidence="8" id="KW-0449">Lipoprotein</keyword>
<evidence type="ECO:0000313" key="8">
    <source>
        <dbReference type="EMBL" id="EDM27162.1"/>
    </source>
</evidence>
<protein>
    <submittedName>
        <fullName evidence="8">Peptidoglycan-associated lipoprotein</fullName>
    </submittedName>
</protein>
<dbReference type="InterPro" id="IPR006665">
    <property type="entry name" value="OmpA-like"/>
</dbReference>
<name>A6DMH2_9BACT</name>
<evidence type="ECO:0000256" key="6">
    <source>
        <dbReference type="SAM" id="SignalP"/>
    </source>
</evidence>
<dbReference type="STRING" id="313628.LNTAR_15872"/>
<dbReference type="OrthoDB" id="9805336at2"/>
<feature type="signal peptide" evidence="6">
    <location>
        <begin position="1"/>
        <end position="22"/>
    </location>
</feature>
<proteinExistence type="predicted"/>
<dbReference type="InterPro" id="IPR006664">
    <property type="entry name" value="OMP_bac"/>
</dbReference>
<evidence type="ECO:0000256" key="4">
    <source>
        <dbReference type="PROSITE-ProRule" id="PRU00473"/>
    </source>
</evidence>
<dbReference type="PANTHER" id="PTHR30329:SF21">
    <property type="entry name" value="LIPOPROTEIN YIAD-RELATED"/>
    <property type="match status" value="1"/>
</dbReference>
<feature type="chain" id="PRO_5002694545" evidence="6">
    <location>
        <begin position="23"/>
        <end position="197"/>
    </location>
</feature>
<keyword evidence="9" id="KW-1185">Reference proteome</keyword>
<dbReference type="Gene3D" id="3.30.1330.60">
    <property type="entry name" value="OmpA-like domain"/>
    <property type="match status" value="1"/>
</dbReference>
<dbReference type="GO" id="GO:0009279">
    <property type="term" value="C:cell outer membrane"/>
    <property type="evidence" value="ECO:0007669"/>
    <property type="project" value="UniProtKB-SubCell"/>
</dbReference>
<dbReference type="RefSeq" id="WP_007279070.1">
    <property type="nucleotide sequence ID" value="NZ_ABCK01000011.1"/>
</dbReference>
<gene>
    <name evidence="8" type="ORF">LNTAR_15872</name>
</gene>
<dbReference type="eggNOG" id="COG2885">
    <property type="taxonomic scope" value="Bacteria"/>
</dbReference>
<evidence type="ECO:0000256" key="2">
    <source>
        <dbReference type="ARBA" id="ARBA00023136"/>
    </source>
</evidence>
<evidence type="ECO:0000256" key="5">
    <source>
        <dbReference type="SAM" id="MobiDB-lite"/>
    </source>
</evidence>